<dbReference type="AlphaFoldDB" id="A0AA37IBP6"/>
<organism evidence="2 3">
    <name type="scientific">Caballeronia novacaledonica</name>
    <dbReference type="NCBI Taxonomy" id="1544861"/>
    <lineage>
        <taxon>Bacteria</taxon>
        <taxon>Pseudomonadati</taxon>
        <taxon>Pseudomonadota</taxon>
        <taxon>Betaproteobacteria</taxon>
        <taxon>Burkholderiales</taxon>
        <taxon>Burkholderiaceae</taxon>
        <taxon>Caballeronia</taxon>
    </lineage>
</organism>
<dbReference type="GO" id="GO:0005524">
    <property type="term" value="F:ATP binding"/>
    <property type="evidence" value="ECO:0007669"/>
    <property type="project" value="UniProtKB-KW"/>
</dbReference>
<keyword evidence="2" id="KW-0547">Nucleotide-binding</keyword>
<accession>A0AA37IBP6</accession>
<dbReference type="Pfam" id="PF04326">
    <property type="entry name" value="SLFN_AlbA_2"/>
    <property type="match status" value="1"/>
</dbReference>
<name>A0AA37IBP6_9BURK</name>
<gene>
    <name evidence="2" type="ORF">CBA19CS42_04290</name>
</gene>
<evidence type="ECO:0000313" key="3">
    <source>
        <dbReference type="Proteomes" id="UP001055111"/>
    </source>
</evidence>
<sequence length="310" mass="34872">MYSNIDEITALFNAEAESVALEFKSGRTFQELSSDVRREFVKDVTAFANASGGTIIIGVAEARDGQRNLASAFEPVTNQRVSADQLTSILKSNTDPVFSDFRVIPLEVPGGRVFVIEIEQADTAHQNRLDQRYYQRTGPISEPMYDFAIRDVMNRRKAPRLAVALTVQNIRRGAEVHRYRVLPRLTNEGTLTAHHWTLKLSVPASIADLRQQANFIVTPGPNFRHAGVDYTPFEYSSERLTAGMNGLRLLPGQELVLSVNAGFSELDLEVDAERFHRDLENLEPALQWSLFLDDAPRKDGELPFNDWCSF</sequence>
<evidence type="ECO:0000259" key="1">
    <source>
        <dbReference type="Pfam" id="PF04326"/>
    </source>
</evidence>
<dbReference type="Gene3D" id="3.30.950.30">
    <property type="entry name" value="Schlafen, AAA domain"/>
    <property type="match status" value="1"/>
</dbReference>
<dbReference type="EMBL" id="BPUS01000001">
    <property type="protein sequence ID" value="GJH23696.1"/>
    <property type="molecule type" value="Genomic_DNA"/>
</dbReference>
<proteinExistence type="predicted"/>
<dbReference type="PANTHER" id="PTHR30595:SF6">
    <property type="entry name" value="SCHLAFEN ALBA-2 DOMAIN-CONTAINING PROTEIN"/>
    <property type="match status" value="1"/>
</dbReference>
<dbReference type="Proteomes" id="UP001055111">
    <property type="component" value="Unassembled WGS sequence"/>
</dbReference>
<dbReference type="PANTHER" id="PTHR30595">
    <property type="entry name" value="GLPR-RELATED TRANSCRIPTIONAL REPRESSOR"/>
    <property type="match status" value="1"/>
</dbReference>
<reference evidence="2" key="1">
    <citation type="submission" date="2022-09" db="EMBL/GenBank/DDBJ databases">
        <title>Isolation and characterization of 3-chlorobenzoate degrading bacteria from soils in Shizuoka.</title>
        <authorList>
            <person name="Ifat A."/>
            <person name="Ogawa N."/>
            <person name="Kimbara K."/>
            <person name="Moriuchi R."/>
            <person name="Dohra H."/>
            <person name="Shintani M."/>
        </authorList>
    </citation>
    <scope>NUCLEOTIDE SEQUENCE</scope>
    <source>
        <strain evidence="2">19CS4-2</strain>
    </source>
</reference>
<dbReference type="RefSeq" id="WP_238210063.1">
    <property type="nucleotide sequence ID" value="NZ_BPUS01000001.1"/>
</dbReference>
<protein>
    <submittedName>
        <fullName evidence="2">ATP-binding protein</fullName>
    </submittedName>
</protein>
<feature type="domain" description="Schlafen AlbA-2" evidence="1">
    <location>
        <begin position="17"/>
        <end position="144"/>
    </location>
</feature>
<dbReference type="InterPro" id="IPR007421">
    <property type="entry name" value="Schlafen_AlbA_2_dom"/>
</dbReference>
<comment type="caution">
    <text evidence="2">The sequence shown here is derived from an EMBL/GenBank/DDBJ whole genome shotgun (WGS) entry which is preliminary data.</text>
</comment>
<dbReference type="InterPro" id="IPR038461">
    <property type="entry name" value="Schlafen_AlbA_2_dom_sf"/>
</dbReference>
<evidence type="ECO:0000313" key="2">
    <source>
        <dbReference type="EMBL" id="GJH23696.1"/>
    </source>
</evidence>
<keyword evidence="2" id="KW-0067">ATP-binding</keyword>